<gene>
    <name evidence="1" type="ORF">MRATA1EN1_LOCUS2251</name>
</gene>
<reference evidence="1" key="1">
    <citation type="submission" date="2023-04" db="EMBL/GenBank/DDBJ databases">
        <authorList>
            <consortium name="ELIXIR-Norway"/>
        </authorList>
    </citation>
    <scope>NUCLEOTIDE SEQUENCE [LARGE SCALE GENOMIC DNA]</scope>
</reference>
<protein>
    <submittedName>
        <fullName evidence="1">Uncharacterized protein</fullName>
    </submittedName>
</protein>
<evidence type="ECO:0000313" key="1">
    <source>
        <dbReference type="EMBL" id="CAI9153289.1"/>
    </source>
</evidence>
<organism evidence="1 2">
    <name type="scientific">Rangifer tarandus platyrhynchus</name>
    <name type="common">Svalbard reindeer</name>
    <dbReference type="NCBI Taxonomy" id="3082113"/>
    <lineage>
        <taxon>Eukaryota</taxon>
        <taxon>Metazoa</taxon>
        <taxon>Chordata</taxon>
        <taxon>Craniata</taxon>
        <taxon>Vertebrata</taxon>
        <taxon>Euteleostomi</taxon>
        <taxon>Mammalia</taxon>
        <taxon>Eutheria</taxon>
        <taxon>Laurasiatheria</taxon>
        <taxon>Artiodactyla</taxon>
        <taxon>Ruminantia</taxon>
        <taxon>Pecora</taxon>
        <taxon>Cervidae</taxon>
        <taxon>Odocoileinae</taxon>
        <taxon>Rangifer</taxon>
    </lineage>
</organism>
<accession>A0ABN8XVA5</accession>
<proteinExistence type="predicted"/>
<sequence length="163" mass="17804">MAPPLVSRPYLAGLDWSLFWALAVLEPEFCLELLRSLSPASHSQGLRTPGGQELDLTHFCVARILHSSGLNWENSSSPSALSAVPSFPRESLSTVELHIITKKGKPVRPSAWVAQIVLTVCPGHCRTQGVQVENLDFILKANREPWKTRAGTEEAAQGKARPS</sequence>
<keyword evidence="2" id="KW-1185">Reference proteome</keyword>
<dbReference type="Proteomes" id="UP001176941">
    <property type="component" value="Chromosome 10"/>
</dbReference>
<name>A0ABN8XVA5_RANTA</name>
<evidence type="ECO:0000313" key="2">
    <source>
        <dbReference type="Proteomes" id="UP001176941"/>
    </source>
</evidence>
<dbReference type="EMBL" id="OX459946">
    <property type="protein sequence ID" value="CAI9153289.1"/>
    <property type="molecule type" value="Genomic_DNA"/>
</dbReference>